<dbReference type="InterPro" id="IPR003779">
    <property type="entry name" value="CMD-like"/>
</dbReference>
<dbReference type="RefSeq" id="WP_214622266.1">
    <property type="nucleotide sequence ID" value="NZ_JAHGAW010000003.1"/>
</dbReference>
<feature type="domain" description="Carboxymuconolactone decarboxylase-like" evidence="1">
    <location>
        <begin position="44"/>
        <end position="120"/>
    </location>
</feature>
<dbReference type="GO" id="GO:0051920">
    <property type="term" value="F:peroxiredoxin activity"/>
    <property type="evidence" value="ECO:0007669"/>
    <property type="project" value="InterPro"/>
</dbReference>
<dbReference type="Gene3D" id="1.20.1290.10">
    <property type="entry name" value="AhpD-like"/>
    <property type="match status" value="1"/>
</dbReference>
<protein>
    <submittedName>
        <fullName evidence="2">Carboxymuconolactone decarboxylase family protein</fullName>
    </submittedName>
</protein>
<dbReference type="PANTHER" id="PTHR34846:SF11">
    <property type="entry name" value="4-CARBOXYMUCONOLACTONE DECARBOXYLASE FAMILY PROTEIN (AFU_ORTHOLOGUE AFUA_6G11590)"/>
    <property type="match status" value="1"/>
</dbReference>
<dbReference type="SUPFAM" id="SSF69118">
    <property type="entry name" value="AhpD-like"/>
    <property type="match status" value="1"/>
</dbReference>
<gene>
    <name evidence="2" type="ORF">KK488_06200</name>
</gene>
<evidence type="ECO:0000259" key="1">
    <source>
        <dbReference type="Pfam" id="PF02627"/>
    </source>
</evidence>
<dbReference type="AlphaFoldDB" id="A0A9X1IQ81"/>
<accession>A0A9X1IQ81</accession>
<sequence>MNRIPYPERDQLSDAKRAYLDAPNLRLLNIARISMVAPDPIWKATVAMAIAVVTDTLIDDWMREIIVLRVAYLSNSAYELFHHVSLARSLGISDEKIAGLESGDFSALSPQERAVAQFTTEVVRDVSPTDETLAAMRALYSDERIFEMLGIIGSYMNAARVAAVAGIGNDDIAITSWAKEREAS</sequence>
<name>A0A9X1IQ81_9SPHN</name>
<dbReference type="InterPro" id="IPR029032">
    <property type="entry name" value="AhpD-like"/>
</dbReference>
<dbReference type="PANTHER" id="PTHR34846">
    <property type="entry name" value="4-CARBOXYMUCONOLACTONE DECARBOXYLASE FAMILY PROTEIN (AFU_ORTHOLOGUE AFUA_6G11590)"/>
    <property type="match status" value="1"/>
</dbReference>
<organism evidence="2 3">
    <name type="scientific">Sphingobium nicotianae</name>
    <dbReference type="NCBI Taxonomy" id="2782607"/>
    <lineage>
        <taxon>Bacteria</taxon>
        <taxon>Pseudomonadati</taxon>
        <taxon>Pseudomonadota</taxon>
        <taxon>Alphaproteobacteria</taxon>
        <taxon>Sphingomonadales</taxon>
        <taxon>Sphingomonadaceae</taxon>
        <taxon>Sphingobium</taxon>
    </lineage>
</organism>
<dbReference type="EMBL" id="JAHGAW010000003">
    <property type="protein sequence ID" value="MBT2186537.1"/>
    <property type="molecule type" value="Genomic_DNA"/>
</dbReference>
<dbReference type="Proteomes" id="UP001138757">
    <property type="component" value="Unassembled WGS sequence"/>
</dbReference>
<reference evidence="2" key="1">
    <citation type="submission" date="2021-05" db="EMBL/GenBank/DDBJ databases">
        <title>Genome of Sphingobium sp. strain.</title>
        <authorList>
            <person name="Fan R."/>
        </authorList>
    </citation>
    <scope>NUCLEOTIDE SEQUENCE</scope>
    <source>
        <strain evidence="2">H33</strain>
    </source>
</reference>
<comment type="caution">
    <text evidence="2">The sequence shown here is derived from an EMBL/GenBank/DDBJ whole genome shotgun (WGS) entry which is preliminary data.</text>
</comment>
<dbReference type="Pfam" id="PF02627">
    <property type="entry name" value="CMD"/>
    <property type="match status" value="1"/>
</dbReference>
<evidence type="ECO:0000313" key="3">
    <source>
        <dbReference type="Proteomes" id="UP001138757"/>
    </source>
</evidence>
<evidence type="ECO:0000313" key="2">
    <source>
        <dbReference type="EMBL" id="MBT2186537.1"/>
    </source>
</evidence>
<keyword evidence="3" id="KW-1185">Reference proteome</keyword>
<proteinExistence type="predicted"/>